<dbReference type="InterPro" id="IPR058792">
    <property type="entry name" value="Beta-barrel_RND_2"/>
</dbReference>
<reference evidence="5" key="1">
    <citation type="journal article" date="2019" name="Int. J. Syst. Evol. Microbiol.">
        <title>The Global Catalogue of Microorganisms (GCM) 10K type strain sequencing project: providing services to taxonomists for standard genome sequencing and annotation.</title>
        <authorList>
            <consortium name="The Broad Institute Genomics Platform"/>
            <consortium name="The Broad Institute Genome Sequencing Center for Infectious Disease"/>
            <person name="Wu L."/>
            <person name="Ma J."/>
        </authorList>
    </citation>
    <scope>NUCLEOTIDE SEQUENCE [LARGE SCALE GENOMIC DNA]</scope>
    <source>
        <strain evidence="5">KCTC 42911</strain>
    </source>
</reference>
<evidence type="ECO:0000259" key="3">
    <source>
        <dbReference type="Pfam" id="PF25954"/>
    </source>
</evidence>
<organism evidence="4 5">
    <name type="scientific">Lutimaribacter marinistellae</name>
    <dbReference type="NCBI Taxonomy" id="1820329"/>
    <lineage>
        <taxon>Bacteria</taxon>
        <taxon>Pseudomonadati</taxon>
        <taxon>Pseudomonadota</taxon>
        <taxon>Alphaproteobacteria</taxon>
        <taxon>Rhodobacterales</taxon>
        <taxon>Roseobacteraceae</taxon>
        <taxon>Lutimaribacter</taxon>
    </lineage>
</organism>
<evidence type="ECO:0000313" key="5">
    <source>
        <dbReference type="Proteomes" id="UP001595629"/>
    </source>
</evidence>
<dbReference type="Pfam" id="PF25954">
    <property type="entry name" value="Beta-barrel_RND_2"/>
    <property type="match status" value="1"/>
</dbReference>
<dbReference type="Gene3D" id="1.10.287.470">
    <property type="entry name" value="Helix hairpin bin"/>
    <property type="match status" value="1"/>
</dbReference>
<gene>
    <name evidence="4" type="ORF">ACFORG_23415</name>
</gene>
<sequence length="422" mass="44328">MRLIPFITAILVTATLYLLVFERDDLIAFAKGEVEASAMLPGDGDAAADAVEDMTETAPQEAEGAGAVGVVAMKSTAREIDSAVVLRGQTKAMRQVEVRAETSSTVISEPLRKGAFVKAGDLLCELDPGTRESTLAEARARKAEAQAKVPEAEARLEEAHARLAEARVNDNAAQKLSLSGYASETRRIATEAAVRSAEAGIKSAEAGLQTVGAGIEAATAAVAAAEREIDRLTIEAPFDGLLESDTAELGSLMQPGSLCATVIQLDPVKLVGFVPEAEVNRVQMGAMAGAELITGERVQGRVTFISRSADPTTRTFEVEITVPNEDLSIRDGQTASILISAEGAQAHLLPQSALTLNNEGDLGVRVVDAQNSVGFMPVRLIRDAADGVWVGGLPQTVDIIVVGQEFVTEGVRVAPTFREAAQ</sequence>
<dbReference type="SUPFAM" id="SSF111369">
    <property type="entry name" value="HlyD-like secretion proteins"/>
    <property type="match status" value="1"/>
</dbReference>
<name>A0ABV7TM59_9RHOB</name>
<accession>A0ABV7TM59</accession>
<keyword evidence="5" id="KW-1185">Reference proteome</keyword>
<dbReference type="InterPro" id="IPR006143">
    <property type="entry name" value="RND_pump_MFP"/>
</dbReference>
<evidence type="ECO:0000313" key="4">
    <source>
        <dbReference type="EMBL" id="MFC3616702.1"/>
    </source>
</evidence>
<comment type="similarity">
    <text evidence="1">Belongs to the membrane fusion protein (MFP) (TC 8.A.1) family.</text>
</comment>
<dbReference type="Gene3D" id="2.40.30.170">
    <property type="match status" value="1"/>
</dbReference>
<protein>
    <submittedName>
        <fullName evidence="4">Efflux RND transporter periplasmic adaptor subunit</fullName>
    </submittedName>
</protein>
<dbReference type="Gene3D" id="2.40.50.100">
    <property type="match status" value="1"/>
</dbReference>
<dbReference type="PANTHER" id="PTHR30469">
    <property type="entry name" value="MULTIDRUG RESISTANCE PROTEIN MDTA"/>
    <property type="match status" value="1"/>
</dbReference>
<dbReference type="PANTHER" id="PTHR30469:SF29">
    <property type="entry name" value="BLR2860 PROTEIN"/>
    <property type="match status" value="1"/>
</dbReference>
<dbReference type="NCBIfam" id="TIGR01730">
    <property type="entry name" value="RND_mfp"/>
    <property type="match status" value="1"/>
</dbReference>
<feature type="coiled-coil region" evidence="2">
    <location>
        <begin position="135"/>
        <end position="169"/>
    </location>
</feature>
<dbReference type="Proteomes" id="UP001595629">
    <property type="component" value="Unassembled WGS sequence"/>
</dbReference>
<dbReference type="Gene3D" id="2.40.420.20">
    <property type="match status" value="1"/>
</dbReference>
<keyword evidence="2" id="KW-0175">Coiled coil</keyword>
<comment type="caution">
    <text evidence="4">The sequence shown here is derived from an EMBL/GenBank/DDBJ whole genome shotgun (WGS) entry which is preliminary data.</text>
</comment>
<dbReference type="EMBL" id="JBHRXI010000049">
    <property type="protein sequence ID" value="MFC3616702.1"/>
    <property type="molecule type" value="Genomic_DNA"/>
</dbReference>
<evidence type="ECO:0000256" key="1">
    <source>
        <dbReference type="ARBA" id="ARBA00009477"/>
    </source>
</evidence>
<proteinExistence type="inferred from homology"/>
<dbReference type="RefSeq" id="WP_386738020.1">
    <property type="nucleotide sequence ID" value="NZ_JBHRXI010000049.1"/>
</dbReference>
<feature type="domain" description="CusB-like beta-barrel" evidence="3">
    <location>
        <begin position="274"/>
        <end position="342"/>
    </location>
</feature>
<evidence type="ECO:0000256" key="2">
    <source>
        <dbReference type="SAM" id="Coils"/>
    </source>
</evidence>